<feature type="transmembrane region" description="Helical" evidence="12">
    <location>
        <begin position="28"/>
        <end position="48"/>
    </location>
</feature>
<dbReference type="InterPro" id="IPR000568">
    <property type="entry name" value="ATP_synth_F0_asu"/>
</dbReference>
<dbReference type="Gene3D" id="1.20.120.220">
    <property type="entry name" value="ATP synthase, F0 complex, subunit A"/>
    <property type="match status" value="1"/>
</dbReference>
<dbReference type="NCBIfam" id="NF004482">
    <property type="entry name" value="PRK05815.2-4"/>
    <property type="match status" value="1"/>
</dbReference>
<keyword evidence="3 12" id="KW-0813">Transport</keyword>
<dbReference type="PRINTS" id="PR00123">
    <property type="entry name" value="ATPASEA"/>
</dbReference>
<evidence type="ECO:0000313" key="15">
    <source>
        <dbReference type="Proteomes" id="UP001293791"/>
    </source>
</evidence>
<keyword evidence="7 12" id="KW-0375">Hydrogen ion transport</keyword>
<evidence type="ECO:0000256" key="13">
    <source>
        <dbReference type="RuleBase" id="RU000483"/>
    </source>
</evidence>
<dbReference type="Pfam" id="PF00119">
    <property type="entry name" value="ATP-synt_A"/>
    <property type="match status" value="1"/>
</dbReference>
<feature type="transmembrane region" description="Helical" evidence="12">
    <location>
        <begin position="116"/>
        <end position="134"/>
    </location>
</feature>
<dbReference type="InterPro" id="IPR023011">
    <property type="entry name" value="ATP_synth_F0_asu_AS"/>
</dbReference>
<evidence type="ECO:0000256" key="6">
    <source>
        <dbReference type="ARBA" id="ARBA00022692"/>
    </source>
</evidence>
<feature type="transmembrane region" description="Helical" evidence="12">
    <location>
        <begin position="219"/>
        <end position="238"/>
    </location>
</feature>
<evidence type="ECO:0000256" key="5">
    <source>
        <dbReference type="ARBA" id="ARBA00022547"/>
    </source>
</evidence>
<comment type="similarity">
    <text evidence="2 12 13">Belongs to the ATPase A chain family.</text>
</comment>
<comment type="subcellular location">
    <subcellularLocation>
        <location evidence="12 13">Cell membrane</location>
        <topology evidence="12 13">Multi-pass membrane protein</topology>
    </subcellularLocation>
    <subcellularLocation>
        <location evidence="1">Membrane</location>
        <topology evidence="1">Multi-pass membrane protein</topology>
    </subcellularLocation>
</comment>
<accession>A0ABU5L823</accession>
<comment type="caution">
    <text evidence="14">The sequence shown here is derived from an EMBL/GenBank/DDBJ whole genome shotgun (WGS) entry which is preliminary data.</text>
</comment>
<evidence type="ECO:0000256" key="7">
    <source>
        <dbReference type="ARBA" id="ARBA00022781"/>
    </source>
</evidence>
<evidence type="ECO:0000256" key="9">
    <source>
        <dbReference type="ARBA" id="ARBA00023065"/>
    </source>
</evidence>
<proteinExistence type="inferred from homology"/>
<dbReference type="EMBL" id="JARGYT010000033">
    <property type="protein sequence ID" value="MDZ5762272.1"/>
    <property type="molecule type" value="Genomic_DNA"/>
</dbReference>
<keyword evidence="5 12" id="KW-0138">CF(0)</keyword>
<keyword evidence="15" id="KW-1185">Reference proteome</keyword>
<feature type="transmembrane region" description="Helical" evidence="12">
    <location>
        <begin position="192"/>
        <end position="213"/>
    </location>
</feature>
<evidence type="ECO:0000256" key="8">
    <source>
        <dbReference type="ARBA" id="ARBA00022989"/>
    </source>
</evidence>
<dbReference type="RefSeq" id="WP_322497748.1">
    <property type="nucleotide sequence ID" value="NZ_JARGYT010000033.1"/>
</dbReference>
<dbReference type="PANTHER" id="PTHR11410">
    <property type="entry name" value="ATP SYNTHASE SUBUNIT A"/>
    <property type="match status" value="1"/>
</dbReference>
<dbReference type="CDD" id="cd00310">
    <property type="entry name" value="ATP-synt_Fo_a_6"/>
    <property type="match status" value="1"/>
</dbReference>
<feature type="transmembrane region" description="Helical" evidence="12">
    <location>
        <begin position="154"/>
        <end position="171"/>
    </location>
</feature>
<organism evidence="14 15">
    <name type="scientific">Candidatus Cyrtobacter comes</name>
    <dbReference type="NCBI Taxonomy" id="675776"/>
    <lineage>
        <taxon>Bacteria</taxon>
        <taxon>Pseudomonadati</taxon>
        <taxon>Pseudomonadota</taxon>
        <taxon>Alphaproteobacteria</taxon>
        <taxon>Rickettsiales</taxon>
        <taxon>Candidatus Midichloriaceae</taxon>
        <taxon>Candidatus Cyrtobacter</taxon>
    </lineage>
</organism>
<keyword evidence="8 12" id="KW-1133">Transmembrane helix</keyword>
<evidence type="ECO:0000256" key="3">
    <source>
        <dbReference type="ARBA" id="ARBA00022448"/>
    </source>
</evidence>
<reference evidence="14 15" key="1">
    <citation type="submission" date="2023-02" db="EMBL/GenBank/DDBJ databases">
        <title>Host association and intracellularity evolved multiple times independently in the Rickettsiales.</title>
        <authorList>
            <person name="Castelli M."/>
            <person name="Nardi T."/>
            <person name="Gammuto L."/>
            <person name="Bellinzona G."/>
            <person name="Sabaneyeva E."/>
            <person name="Potekhin A."/>
            <person name="Serra V."/>
            <person name="Petroni G."/>
            <person name="Sassera D."/>
        </authorList>
    </citation>
    <scope>NUCLEOTIDE SEQUENCE [LARGE SCALE GENOMIC DNA]</scope>
    <source>
        <strain evidence="14 15">BOD18</strain>
    </source>
</reference>
<gene>
    <name evidence="12" type="primary">atpB</name>
    <name evidence="14" type="ORF">Cyrtocomes_00651</name>
</gene>
<evidence type="ECO:0000256" key="10">
    <source>
        <dbReference type="ARBA" id="ARBA00023136"/>
    </source>
</evidence>
<dbReference type="InterPro" id="IPR035908">
    <property type="entry name" value="F0_ATP_A_sf"/>
</dbReference>
<dbReference type="NCBIfam" id="TIGR01131">
    <property type="entry name" value="ATP_synt_6_or_A"/>
    <property type="match status" value="1"/>
</dbReference>
<dbReference type="PANTHER" id="PTHR11410:SF0">
    <property type="entry name" value="ATP SYNTHASE SUBUNIT A"/>
    <property type="match status" value="1"/>
</dbReference>
<dbReference type="SUPFAM" id="SSF81336">
    <property type="entry name" value="F1F0 ATP synthase subunit A"/>
    <property type="match status" value="1"/>
</dbReference>
<comment type="function">
    <text evidence="12 13">Key component of the proton channel; it plays a direct role in the translocation of protons across the membrane.</text>
</comment>
<feature type="transmembrane region" description="Helical" evidence="12">
    <location>
        <begin position="88"/>
        <end position="109"/>
    </location>
</feature>
<dbReference type="Proteomes" id="UP001293791">
    <property type="component" value="Unassembled WGS sequence"/>
</dbReference>
<keyword evidence="11 12" id="KW-0066">ATP synthesis</keyword>
<name>A0ABU5L823_9RICK</name>
<dbReference type="HAMAP" id="MF_01393">
    <property type="entry name" value="ATP_synth_a_bact"/>
    <property type="match status" value="1"/>
</dbReference>
<evidence type="ECO:0000256" key="1">
    <source>
        <dbReference type="ARBA" id="ARBA00004141"/>
    </source>
</evidence>
<dbReference type="PROSITE" id="PS00449">
    <property type="entry name" value="ATPASE_A"/>
    <property type="match status" value="1"/>
</dbReference>
<protein>
    <recommendedName>
        <fullName evidence="12 13">ATP synthase subunit a</fullName>
    </recommendedName>
    <alternativeName>
        <fullName evidence="12">ATP synthase F0 sector subunit a</fullName>
    </alternativeName>
    <alternativeName>
        <fullName evidence="12">F-ATPase subunit 6</fullName>
    </alternativeName>
</protein>
<keyword evidence="9 12" id="KW-0406">Ion transport</keyword>
<evidence type="ECO:0000256" key="2">
    <source>
        <dbReference type="ARBA" id="ARBA00006810"/>
    </source>
</evidence>
<keyword evidence="4 12" id="KW-1003">Cell membrane</keyword>
<dbReference type="InterPro" id="IPR045083">
    <property type="entry name" value="ATP_synth_F0_asu_bact/mt"/>
</dbReference>
<keyword evidence="10 12" id="KW-0472">Membrane</keyword>
<evidence type="ECO:0000256" key="4">
    <source>
        <dbReference type="ARBA" id="ARBA00022475"/>
    </source>
</evidence>
<evidence type="ECO:0000256" key="11">
    <source>
        <dbReference type="ARBA" id="ARBA00023310"/>
    </source>
</evidence>
<evidence type="ECO:0000313" key="14">
    <source>
        <dbReference type="EMBL" id="MDZ5762272.1"/>
    </source>
</evidence>
<sequence>MGDPLAQFAIKKVISFTAWGVNVSFTNYALACIVSVALILLFFTIILITKPSKTRKTTRSAALATILYEVVVNMIGKDTQKEDIYKFFPLIFTTFIFVLGCNIVGMIPFSFTVTSHIITTFALASFLFVIINVVGFSRHGLGYFRILAPEGAPLYILPLLVIVEFFAYIARPISLSIRLAANMMAGHIVLKVIAGFVSISGVFFLFPFALLTLLTGFEIFVAVLQAYIFAILSSVYLGDAINLH</sequence>
<keyword evidence="6 12" id="KW-0812">Transmembrane</keyword>
<evidence type="ECO:0000256" key="12">
    <source>
        <dbReference type="HAMAP-Rule" id="MF_01393"/>
    </source>
</evidence>